<reference evidence="7 9" key="1">
    <citation type="journal article" date="2018" name="BMC Genomics">
        <title>Comparative genomics of the wheat fungal pathogen Pyrenophora tritici-repentis reveals chromosomal variations and genome plasticity.</title>
        <authorList>
            <person name="Moolhuijzen P."/>
            <person name="See P.T."/>
            <person name="Hane J.K."/>
            <person name="Shi G."/>
            <person name="Liu Z."/>
            <person name="Oliver R.P."/>
            <person name="Moffat C.S."/>
        </authorList>
    </citation>
    <scope>NUCLEOTIDE SEQUENCE [LARGE SCALE GENOMIC DNA]</scope>
    <source>
        <strain evidence="7">M4</strain>
    </source>
</reference>
<evidence type="ECO:0000256" key="1">
    <source>
        <dbReference type="ARBA" id="ARBA00011079"/>
    </source>
</evidence>
<dbReference type="Gene3D" id="3.40.50.1820">
    <property type="entry name" value="alpha/beta hydrolase"/>
    <property type="match status" value="2"/>
</dbReference>
<accession>A0A2W1DWG4</accession>
<keyword evidence="5" id="KW-0325">Glycoprotein</keyword>
<reference evidence="8" key="3">
    <citation type="journal article" date="2022" name="bioRxiv">
        <title>A global pangenome for the wheat fungal pathogen Pyrenophora tritici-repentis and prediction of effector protein structural homology.</title>
        <authorList>
            <person name="Moolhuijzen P."/>
            <person name="See P.T."/>
            <person name="Shi G."/>
            <person name="Powell H.R."/>
            <person name="Cockram J."/>
            <person name="Jorgensen L.N."/>
            <person name="Benslimane H."/>
            <person name="Strelkov S.E."/>
            <person name="Turner J."/>
            <person name="Liu Z."/>
            <person name="Moffat C.S."/>
        </authorList>
    </citation>
    <scope>NUCLEOTIDE SEQUENCE</scope>
    <source>
        <strain evidence="8">86-124</strain>
    </source>
</reference>
<dbReference type="InterPro" id="IPR008758">
    <property type="entry name" value="Peptidase_S28"/>
</dbReference>
<dbReference type="GO" id="GO:0008239">
    <property type="term" value="F:dipeptidyl-peptidase activity"/>
    <property type="evidence" value="ECO:0007669"/>
    <property type="project" value="TreeGrafter"/>
</dbReference>
<evidence type="ECO:0000256" key="4">
    <source>
        <dbReference type="ARBA" id="ARBA00022801"/>
    </source>
</evidence>
<dbReference type="AlphaFoldDB" id="A0A2W1DWG4"/>
<evidence type="ECO:0000313" key="9">
    <source>
        <dbReference type="Proteomes" id="UP000245464"/>
    </source>
</evidence>
<evidence type="ECO:0000313" key="7">
    <source>
        <dbReference type="EMBL" id="KAF7573206.1"/>
    </source>
</evidence>
<dbReference type="Proteomes" id="UP000249757">
    <property type="component" value="Unassembled WGS sequence"/>
</dbReference>
<keyword evidence="3 6" id="KW-0732">Signal</keyword>
<dbReference type="EMBL" id="NQIK02000003">
    <property type="protein sequence ID" value="KAF7573206.1"/>
    <property type="molecule type" value="Genomic_DNA"/>
</dbReference>
<dbReference type="SUPFAM" id="SSF53474">
    <property type="entry name" value="alpha/beta-Hydrolases"/>
    <property type="match status" value="1"/>
</dbReference>
<dbReference type="PANTHER" id="PTHR11010">
    <property type="entry name" value="PROTEASE S28 PRO-X CARBOXYPEPTIDASE-RELATED"/>
    <property type="match status" value="1"/>
</dbReference>
<keyword evidence="4" id="KW-0378">Hydrolase</keyword>
<dbReference type="Pfam" id="PF05577">
    <property type="entry name" value="Peptidase_S28"/>
    <property type="match status" value="1"/>
</dbReference>
<evidence type="ECO:0000256" key="5">
    <source>
        <dbReference type="ARBA" id="ARBA00023180"/>
    </source>
</evidence>
<dbReference type="Proteomes" id="UP000245464">
    <property type="component" value="Chromosome 3"/>
</dbReference>
<comment type="similarity">
    <text evidence="1">Belongs to the peptidase S28 family.</text>
</comment>
<dbReference type="GO" id="GO:0070008">
    <property type="term" value="F:serine-type exopeptidase activity"/>
    <property type="evidence" value="ECO:0007669"/>
    <property type="project" value="InterPro"/>
</dbReference>
<evidence type="ECO:0000313" key="10">
    <source>
        <dbReference type="Proteomes" id="UP000249757"/>
    </source>
</evidence>
<name>A0A2W1DWG4_9PLEO</name>
<reference evidence="8" key="2">
    <citation type="submission" date="2021-05" db="EMBL/GenBank/DDBJ databases">
        <authorList>
            <person name="Moolhuijzen P.M."/>
            <person name="Moffat C.S."/>
        </authorList>
    </citation>
    <scope>NUCLEOTIDE SEQUENCE</scope>
    <source>
        <strain evidence="8">86-124</strain>
    </source>
</reference>
<gene>
    <name evidence="8" type="ORF">Ptr86124_004988</name>
    <name evidence="7" type="ORF">PtrM4_081110</name>
</gene>
<evidence type="ECO:0000256" key="3">
    <source>
        <dbReference type="ARBA" id="ARBA00022729"/>
    </source>
</evidence>
<evidence type="ECO:0000313" key="8">
    <source>
        <dbReference type="EMBL" id="KAI1516451.1"/>
    </source>
</evidence>
<reference evidence="10" key="4">
    <citation type="journal article" date="2022" name="Microb. Genom.">
        <title>A global pangenome for the wheat fungal pathogen Pyrenophora tritici-repentis and prediction of effector protein structural homology.</title>
        <authorList>
            <person name="Moolhuijzen P.M."/>
            <person name="See P.T."/>
            <person name="Shi G."/>
            <person name="Powell H.R."/>
            <person name="Cockram J."/>
            <person name="Jorgensen L.N."/>
            <person name="Benslimane H."/>
            <person name="Strelkov S.E."/>
            <person name="Turner J."/>
            <person name="Liu Z."/>
            <person name="Moffat C.S."/>
        </authorList>
    </citation>
    <scope>NUCLEOTIDE SEQUENCE [LARGE SCALE GENOMIC DNA]</scope>
</reference>
<keyword evidence="2" id="KW-0645">Protease</keyword>
<organism evidence="8 10">
    <name type="scientific">Pyrenophora tritici-repentis</name>
    <dbReference type="NCBI Taxonomy" id="45151"/>
    <lineage>
        <taxon>Eukaryota</taxon>
        <taxon>Fungi</taxon>
        <taxon>Dikarya</taxon>
        <taxon>Ascomycota</taxon>
        <taxon>Pezizomycotina</taxon>
        <taxon>Dothideomycetes</taxon>
        <taxon>Pleosporomycetidae</taxon>
        <taxon>Pleosporales</taxon>
        <taxon>Pleosporineae</taxon>
        <taxon>Pleosporaceae</taxon>
        <taxon>Pyrenophora</taxon>
    </lineage>
</organism>
<evidence type="ECO:0000256" key="6">
    <source>
        <dbReference type="SAM" id="SignalP"/>
    </source>
</evidence>
<dbReference type="EMBL" id="NRDI02000005">
    <property type="protein sequence ID" value="KAI1516451.1"/>
    <property type="molecule type" value="Genomic_DNA"/>
</dbReference>
<feature type="chain" id="PRO_5042700917" evidence="6">
    <location>
        <begin position="21"/>
        <end position="562"/>
    </location>
</feature>
<dbReference type="GO" id="GO:0006508">
    <property type="term" value="P:proteolysis"/>
    <property type="evidence" value="ECO:0007669"/>
    <property type="project" value="UniProtKB-KW"/>
</dbReference>
<dbReference type="OrthoDB" id="1735038at2759"/>
<protein>
    <submittedName>
        <fullName evidence="8">Family S28</fullName>
    </submittedName>
    <submittedName>
        <fullName evidence="7">Peptidase-S28 domain containing protein</fullName>
    </submittedName>
</protein>
<dbReference type="PANTHER" id="PTHR11010:SF109">
    <property type="entry name" value="PEPTIDASE, FAMILY S28, PUTATIVE (AFU_ORTHOLOGUE AFUA_4G03790)-RELATED"/>
    <property type="match status" value="1"/>
</dbReference>
<sequence>MRYLSSVAALALAMLPGSHANFLLKQREAALRAELGLRADGTPLESASIHRLTARDDPVVPTQYIELPIDHFGKNNGTFRNRYWVNTAGYKPGGPIFVYDMTETSKDTDPDLTLGPRLLNDNAVFKQLIHEFNGIGILWEHRGYGKSWHVPITNRSTPRDLEFITFENALEDLVVFAEQFSVKGINETLTPDQRPWIHYGGSSGAVRAAVLRNKRPGTIYAAWASSAPLQNVVDFNQYFDGVWDGMVAFGFGNCTQDIRAVVRYVDHVLDTGNEDEKAKLKARFLGLSGAHNPDRLFAETWNSLTLDYQGQGMDGSSLSLRDFCDHISTDPATKQVAPKEGWAATKGIEWTLSKWTEYTPYLDQVNTFFNTTCTGNDTLTNDCTFDQGLTDPGSVVYMWQTCTQIGAFQGANVGDKQLIPKANTLENMLEQCNYLWPDRQGILPVRPKSDELNRYTGGWHIRPANTFFTYGEYEPWLPLGITSKRSDAPKNVTITTEIPKCNVPDEHRVFGSILKDQIHCYDVISRITNPVVLEARALFKQALRQWLTCFVPKKKHQKKWIS</sequence>
<dbReference type="InterPro" id="IPR029058">
    <property type="entry name" value="AB_hydrolase_fold"/>
</dbReference>
<keyword evidence="10" id="KW-1185">Reference proteome</keyword>
<comment type="caution">
    <text evidence="8">The sequence shown here is derived from an EMBL/GenBank/DDBJ whole genome shotgun (WGS) entry which is preliminary data.</text>
</comment>
<evidence type="ECO:0000256" key="2">
    <source>
        <dbReference type="ARBA" id="ARBA00022670"/>
    </source>
</evidence>
<proteinExistence type="inferred from homology"/>
<feature type="signal peptide" evidence="6">
    <location>
        <begin position="1"/>
        <end position="20"/>
    </location>
</feature>